<name>A0A1D1UN84_RAMVA</name>
<dbReference type="InterPro" id="IPR053826">
    <property type="entry name" value="WDR75"/>
</dbReference>
<dbReference type="OrthoDB" id="4096at2759"/>
<evidence type="ECO:0000256" key="3">
    <source>
        <dbReference type="ARBA" id="ARBA00022552"/>
    </source>
</evidence>
<dbReference type="SUPFAM" id="SSF50978">
    <property type="entry name" value="WD40 repeat-like"/>
    <property type="match status" value="1"/>
</dbReference>
<dbReference type="Gene3D" id="2.130.10.10">
    <property type="entry name" value="YVTN repeat-like/Quinoprotein amine dehydrogenase"/>
    <property type="match status" value="2"/>
</dbReference>
<dbReference type="GO" id="GO:0045943">
    <property type="term" value="P:positive regulation of transcription by RNA polymerase I"/>
    <property type="evidence" value="ECO:0007669"/>
    <property type="project" value="InterPro"/>
</dbReference>
<dbReference type="EMBL" id="BDGG01000001">
    <property type="protein sequence ID" value="GAU88737.1"/>
    <property type="molecule type" value="Genomic_DNA"/>
</dbReference>
<protein>
    <submittedName>
        <fullName evidence="9">Uncharacterized protein</fullName>
    </submittedName>
</protein>
<reference evidence="9 10" key="1">
    <citation type="journal article" date="2016" name="Nat. Commun.">
        <title>Extremotolerant tardigrade genome and improved radiotolerance of human cultured cells by tardigrade-unique protein.</title>
        <authorList>
            <person name="Hashimoto T."/>
            <person name="Horikawa D.D."/>
            <person name="Saito Y."/>
            <person name="Kuwahara H."/>
            <person name="Kozuka-Hata H."/>
            <person name="Shin-I T."/>
            <person name="Minakuchi Y."/>
            <person name="Ohishi K."/>
            <person name="Motoyama A."/>
            <person name="Aizu T."/>
            <person name="Enomoto A."/>
            <person name="Kondo K."/>
            <person name="Tanaka S."/>
            <person name="Hara Y."/>
            <person name="Koshikawa S."/>
            <person name="Sagara H."/>
            <person name="Miura T."/>
            <person name="Yokobori S."/>
            <person name="Miyagawa K."/>
            <person name="Suzuki Y."/>
            <person name="Kubo T."/>
            <person name="Oyama M."/>
            <person name="Kohara Y."/>
            <person name="Fujiyama A."/>
            <person name="Arakawa K."/>
            <person name="Katayama T."/>
            <person name="Toyoda A."/>
            <person name="Kunieda T."/>
        </authorList>
    </citation>
    <scope>NUCLEOTIDE SEQUENCE [LARGE SCALE GENOMIC DNA]</scope>
    <source>
        <strain evidence="9 10">YOKOZUNA-1</strain>
    </source>
</reference>
<dbReference type="GO" id="GO:0003723">
    <property type="term" value="F:RNA binding"/>
    <property type="evidence" value="ECO:0007669"/>
    <property type="project" value="InterPro"/>
</dbReference>
<proteinExistence type="predicted"/>
<comment type="caution">
    <text evidence="9">The sequence shown here is derived from an EMBL/GenBank/DDBJ whole genome shotgun (WGS) entry which is preliminary data.</text>
</comment>
<accession>A0A1D1UN84</accession>
<dbReference type="InterPro" id="IPR001680">
    <property type="entry name" value="WD40_rpt"/>
</dbReference>
<dbReference type="Proteomes" id="UP000186922">
    <property type="component" value="Unassembled WGS sequence"/>
</dbReference>
<keyword evidence="6" id="KW-0804">Transcription</keyword>
<evidence type="ECO:0000256" key="1">
    <source>
        <dbReference type="ARBA" id="ARBA00004604"/>
    </source>
</evidence>
<evidence type="ECO:0000256" key="6">
    <source>
        <dbReference type="ARBA" id="ARBA00023163"/>
    </source>
</evidence>
<keyword evidence="5" id="KW-0677">Repeat</keyword>
<keyword evidence="7" id="KW-0539">Nucleus</keyword>
<evidence type="ECO:0000256" key="5">
    <source>
        <dbReference type="ARBA" id="ARBA00022737"/>
    </source>
</evidence>
<feature type="repeat" description="WD" evidence="8">
    <location>
        <begin position="248"/>
        <end position="289"/>
    </location>
</feature>
<dbReference type="GO" id="GO:0006364">
    <property type="term" value="P:rRNA processing"/>
    <property type="evidence" value="ECO:0007669"/>
    <property type="project" value="UniProtKB-KW"/>
</dbReference>
<keyword evidence="10" id="KW-1185">Reference proteome</keyword>
<keyword evidence="2" id="KW-0690">Ribosome biogenesis</keyword>
<dbReference type="PANTHER" id="PTHR44215">
    <property type="entry name" value="WD REPEAT-CONTAINING PROTEIN 75"/>
    <property type="match status" value="1"/>
</dbReference>
<dbReference type="Pfam" id="PF23869">
    <property type="entry name" value="Beta-prop_WDR75_1st"/>
    <property type="match status" value="1"/>
</dbReference>
<evidence type="ECO:0000256" key="2">
    <source>
        <dbReference type="ARBA" id="ARBA00022517"/>
    </source>
</evidence>
<evidence type="ECO:0000313" key="9">
    <source>
        <dbReference type="EMBL" id="GAU88737.1"/>
    </source>
</evidence>
<keyword evidence="3" id="KW-0698">rRNA processing</keyword>
<comment type="subcellular location">
    <subcellularLocation>
        <location evidence="1">Nucleus</location>
        <location evidence="1">Nucleolus</location>
    </subcellularLocation>
</comment>
<dbReference type="InterPro" id="IPR036322">
    <property type="entry name" value="WD40_repeat_dom_sf"/>
</dbReference>
<keyword evidence="4 8" id="KW-0853">WD repeat</keyword>
<gene>
    <name evidence="9" type="primary">RvY_01375</name>
    <name evidence="9" type="synonym">RvY_01375.2</name>
    <name evidence="9" type="ORF">RvY_01375-2</name>
</gene>
<dbReference type="GO" id="GO:0032040">
    <property type="term" value="C:small-subunit processome"/>
    <property type="evidence" value="ECO:0007669"/>
    <property type="project" value="InterPro"/>
</dbReference>
<dbReference type="InterPro" id="IPR015943">
    <property type="entry name" value="WD40/YVTN_repeat-like_dom_sf"/>
</dbReference>
<dbReference type="GO" id="GO:2000234">
    <property type="term" value="P:positive regulation of rRNA processing"/>
    <property type="evidence" value="ECO:0007669"/>
    <property type="project" value="TreeGrafter"/>
</dbReference>
<dbReference type="AlphaFoldDB" id="A0A1D1UN84"/>
<dbReference type="PROSITE" id="PS50082">
    <property type="entry name" value="WD_REPEATS_2"/>
    <property type="match status" value="1"/>
</dbReference>
<evidence type="ECO:0000256" key="8">
    <source>
        <dbReference type="PROSITE-ProRule" id="PRU00221"/>
    </source>
</evidence>
<dbReference type="PANTHER" id="PTHR44215:SF1">
    <property type="entry name" value="WD REPEAT-CONTAINING PROTEIN 75"/>
    <property type="match status" value="1"/>
</dbReference>
<evidence type="ECO:0000313" key="10">
    <source>
        <dbReference type="Proteomes" id="UP000186922"/>
    </source>
</evidence>
<sequence>MLARPRTIAGVSLVSHRAIIGPGERWMLCLCGSQVRIFSCSTGQLHSVLEETTEAADRLTALVFNPVNPHSQIYTATVSGSILLWDYEDGVLVKKVTSKYPLHGLYVPYRDRGLFLLSEHTERRSSVGSAKDLANRPEDESCALFQLDCIGDISKGSKGRLVCRSLSTDSTKVAFCSRGEYLASINHNSLNIYYFKDEHFKKHLISRNLFTCIAVHPTEQCIATGDTQGRILLWRNFQEAPTVSKTTVHWHSTAVLDIAFSLEGSYMWSGGWESTLVQWSLNNTDQKDFIPRLGAAIVRLSISYDGNIIAVSHSDGGITFISILIERTNSTLSIHS</sequence>
<organism evidence="9 10">
    <name type="scientific">Ramazzottius varieornatus</name>
    <name type="common">Water bear</name>
    <name type="synonym">Tardigrade</name>
    <dbReference type="NCBI Taxonomy" id="947166"/>
    <lineage>
        <taxon>Eukaryota</taxon>
        <taxon>Metazoa</taxon>
        <taxon>Ecdysozoa</taxon>
        <taxon>Tardigrada</taxon>
        <taxon>Eutardigrada</taxon>
        <taxon>Parachela</taxon>
        <taxon>Hypsibioidea</taxon>
        <taxon>Ramazzottiidae</taxon>
        <taxon>Ramazzottius</taxon>
    </lineage>
</organism>
<dbReference type="SMART" id="SM00320">
    <property type="entry name" value="WD40"/>
    <property type="match status" value="4"/>
</dbReference>
<evidence type="ECO:0000256" key="7">
    <source>
        <dbReference type="ARBA" id="ARBA00023242"/>
    </source>
</evidence>
<dbReference type="STRING" id="947166.A0A1D1UN84"/>
<evidence type="ECO:0000256" key="4">
    <source>
        <dbReference type="ARBA" id="ARBA00022574"/>
    </source>
</evidence>